<dbReference type="EMBL" id="SUMG01000007">
    <property type="protein sequence ID" value="NBG88284.1"/>
    <property type="molecule type" value="Genomic_DNA"/>
</dbReference>
<keyword evidence="1" id="KW-0812">Transmembrane</keyword>
<accession>A0AA43XL56</accession>
<proteinExistence type="predicted"/>
<evidence type="ECO:0000313" key="4">
    <source>
        <dbReference type="Proteomes" id="UP000449710"/>
    </source>
</evidence>
<gene>
    <name evidence="3" type="ORF">ISALK_07195</name>
</gene>
<feature type="domain" description="DUF4234" evidence="2">
    <location>
        <begin position="5"/>
        <end position="70"/>
    </location>
</feature>
<dbReference type="InterPro" id="IPR025328">
    <property type="entry name" value="DUF4234"/>
</dbReference>
<evidence type="ECO:0000259" key="2">
    <source>
        <dbReference type="Pfam" id="PF14018"/>
    </source>
</evidence>
<comment type="caution">
    <text evidence="3">The sequence shown here is derived from an EMBL/GenBank/DDBJ whole genome shotgun (WGS) entry which is preliminary data.</text>
</comment>
<dbReference type="AlphaFoldDB" id="A0AA43XL56"/>
<dbReference type="Pfam" id="PF14018">
    <property type="entry name" value="DUF4234"/>
    <property type="match status" value="1"/>
</dbReference>
<feature type="transmembrane region" description="Helical" evidence="1">
    <location>
        <begin position="7"/>
        <end position="27"/>
    </location>
</feature>
<feature type="transmembrane region" description="Helical" evidence="1">
    <location>
        <begin position="47"/>
        <end position="65"/>
    </location>
</feature>
<name>A0AA43XL56_9CLOT</name>
<sequence>MMKKRSIGMMILLTIITLGIYEIYWYVAFQSELKEHTGEGFGGLGHLFVTIITFGIYYIVWQFLAGKRIAKLGGEDFSLLYLLLSLFVLSWINPFIMQSQVNGLR</sequence>
<protein>
    <submittedName>
        <fullName evidence="3">DUF4234 domain-containing protein</fullName>
    </submittedName>
</protein>
<feature type="transmembrane region" description="Helical" evidence="1">
    <location>
        <begin position="77"/>
        <end position="96"/>
    </location>
</feature>
<keyword evidence="1" id="KW-0472">Membrane</keyword>
<dbReference type="Proteomes" id="UP000449710">
    <property type="component" value="Unassembled WGS sequence"/>
</dbReference>
<keyword evidence="4" id="KW-1185">Reference proteome</keyword>
<reference evidence="3 4" key="1">
    <citation type="submission" date="2019-04" db="EMBL/GenBank/DDBJ databases">
        <title>Isachenkonia alkalipeptolytica gen. nov. sp. nov. a new anaerobic, alkiliphilic organothrophic bacterium capable to reduce synthesized ferrihydrite isolated from a soda lake.</title>
        <authorList>
            <person name="Toshchakov S.V."/>
            <person name="Zavarzina D.G."/>
            <person name="Zhilina T.N."/>
            <person name="Kostrikina N.A."/>
            <person name="Kublanov I.V."/>
        </authorList>
    </citation>
    <scope>NUCLEOTIDE SEQUENCE [LARGE SCALE GENOMIC DNA]</scope>
    <source>
        <strain evidence="3 4">Z-1701</strain>
    </source>
</reference>
<evidence type="ECO:0000313" key="3">
    <source>
        <dbReference type="EMBL" id="NBG88284.1"/>
    </source>
</evidence>
<organism evidence="3 4">
    <name type="scientific">Isachenkonia alkalipeptolytica</name>
    <dbReference type="NCBI Taxonomy" id="2565777"/>
    <lineage>
        <taxon>Bacteria</taxon>
        <taxon>Bacillati</taxon>
        <taxon>Bacillota</taxon>
        <taxon>Clostridia</taxon>
        <taxon>Eubacteriales</taxon>
        <taxon>Clostridiaceae</taxon>
        <taxon>Isachenkonia</taxon>
    </lineage>
</organism>
<evidence type="ECO:0000256" key="1">
    <source>
        <dbReference type="SAM" id="Phobius"/>
    </source>
</evidence>
<keyword evidence="1" id="KW-1133">Transmembrane helix</keyword>